<evidence type="ECO:0008006" key="4">
    <source>
        <dbReference type="Google" id="ProtNLM"/>
    </source>
</evidence>
<evidence type="ECO:0000256" key="1">
    <source>
        <dbReference type="SAM" id="SignalP"/>
    </source>
</evidence>
<keyword evidence="1" id="KW-0732">Signal</keyword>
<feature type="signal peptide" evidence="1">
    <location>
        <begin position="1"/>
        <end position="19"/>
    </location>
</feature>
<sequence length="121" mass="12392">MWCVCVVAGVGWGTPASSACRWPGTSCRVSLSRRCGVGDSVVSSVLDGVCPVAPVGRGWDSIAWGPSLAVAARCVVRVGRGGVAWSGAVCGACGVPVLLRRPFGDEAFLWECAHVLSEGDS</sequence>
<organism evidence="2 3">
    <name type="scientific">Ataeniobius toweri</name>
    <dbReference type="NCBI Taxonomy" id="208326"/>
    <lineage>
        <taxon>Eukaryota</taxon>
        <taxon>Metazoa</taxon>
        <taxon>Chordata</taxon>
        <taxon>Craniata</taxon>
        <taxon>Vertebrata</taxon>
        <taxon>Euteleostomi</taxon>
        <taxon>Actinopterygii</taxon>
        <taxon>Neopterygii</taxon>
        <taxon>Teleostei</taxon>
        <taxon>Neoteleostei</taxon>
        <taxon>Acanthomorphata</taxon>
        <taxon>Ovalentaria</taxon>
        <taxon>Atherinomorphae</taxon>
        <taxon>Cyprinodontiformes</taxon>
        <taxon>Goodeidae</taxon>
        <taxon>Ataeniobius</taxon>
    </lineage>
</organism>
<feature type="chain" id="PRO_5045490982" description="Secreted protein" evidence="1">
    <location>
        <begin position="20"/>
        <end position="121"/>
    </location>
</feature>
<comment type="caution">
    <text evidence="2">The sequence shown here is derived from an EMBL/GenBank/DDBJ whole genome shotgun (WGS) entry which is preliminary data.</text>
</comment>
<keyword evidence="3" id="KW-1185">Reference proteome</keyword>
<accession>A0ABU7C8B2</accession>
<gene>
    <name evidence="2" type="ORF">ATANTOWER_015011</name>
</gene>
<evidence type="ECO:0000313" key="2">
    <source>
        <dbReference type="EMBL" id="MED6258971.1"/>
    </source>
</evidence>
<reference evidence="2 3" key="1">
    <citation type="submission" date="2021-07" db="EMBL/GenBank/DDBJ databases">
        <authorList>
            <person name="Palmer J.M."/>
        </authorList>
    </citation>
    <scope>NUCLEOTIDE SEQUENCE [LARGE SCALE GENOMIC DNA]</scope>
    <source>
        <strain evidence="2 3">AT_MEX2019</strain>
        <tissue evidence="2">Muscle</tissue>
    </source>
</reference>
<dbReference type="Proteomes" id="UP001345963">
    <property type="component" value="Unassembled WGS sequence"/>
</dbReference>
<dbReference type="EMBL" id="JAHUTI010081794">
    <property type="protein sequence ID" value="MED6258971.1"/>
    <property type="molecule type" value="Genomic_DNA"/>
</dbReference>
<evidence type="ECO:0000313" key="3">
    <source>
        <dbReference type="Proteomes" id="UP001345963"/>
    </source>
</evidence>
<name>A0ABU7C8B2_9TELE</name>
<protein>
    <recommendedName>
        <fullName evidence="4">Secreted protein</fullName>
    </recommendedName>
</protein>
<proteinExistence type="predicted"/>